<dbReference type="STRING" id="335543.Sfum_1478"/>
<dbReference type="Pfam" id="PF12800">
    <property type="entry name" value="Fer4_4"/>
    <property type="match status" value="1"/>
</dbReference>
<dbReference type="KEGG" id="sfu:Sfum_1478"/>
<dbReference type="HOGENOM" id="CLU_043374_3_2_7"/>
<dbReference type="eggNOG" id="COG0437">
    <property type="taxonomic scope" value="Bacteria"/>
</dbReference>
<organism evidence="6 7">
    <name type="scientific">Syntrophobacter fumaroxidans (strain DSM 10017 / MPOB)</name>
    <dbReference type="NCBI Taxonomy" id="335543"/>
    <lineage>
        <taxon>Bacteria</taxon>
        <taxon>Pseudomonadati</taxon>
        <taxon>Thermodesulfobacteriota</taxon>
        <taxon>Syntrophobacteria</taxon>
        <taxon>Syntrophobacterales</taxon>
        <taxon>Syntrophobacteraceae</taxon>
        <taxon>Syntrophobacter</taxon>
    </lineage>
</organism>
<evidence type="ECO:0000313" key="6">
    <source>
        <dbReference type="EMBL" id="ABK17167.1"/>
    </source>
</evidence>
<keyword evidence="1" id="KW-0004">4Fe-4S</keyword>
<dbReference type="SUPFAM" id="SSF54862">
    <property type="entry name" value="4Fe-4S ferredoxins"/>
    <property type="match status" value="1"/>
</dbReference>
<evidence type="ECO:0000256" key="1">
    <source>
        <dbReference type="ARBA" id="ARBA00022485"/>
    </source>
</evidence>
<dbReference type="InterPro" id="IPR017896">
    <property type="entry name" value="4Fe4S_Fe-S-bd"/>
</dbReference>
<dbReference type="PROSITE" id="PS51379">
    <property type="entry name" value="4FE4S_FER_2"/>
    <property type="match status" value="3"/>
</dbReference>
<keyword evidence="2" id="KW-0479">Metal-binding</keyword>
<gene>
    <name evidence="6" type="ordered locus">Sfum_1478</name>
</gene>
<keyword evidence="4" id="KW-0411">Iron-sulfur</keyword>
<reference evidence="6 7" key="1">
    <citation type="submission" date="2006-10" db="EMBL/GenBank/DDBJ databases">
        <title>Complete sequence of Syntrophobacter fumaroxidans MPOB.</title>
        <authorList>
            <consortium name="US DOE Joint Genome Institute"/>
            <person name="Copeland A."/>
            <person name="Lucas S."/>
            <person name="Lapidus A."/>
            <person name="Barry K."/>
            <person name="Detter J.C."/>
            <person name="Glavina del Rio T."/>
            <person name="Hammon N."/>
            <person name="Israni S."/>
            <person name="Pitluck S."/>
            <person name="Goltsman E.G."/>
            <person name="Martinez M."/>
            <person name="Schmutz J."/>
            <person name="Larimer F."/>
            <person name="Land M."/>
            <person name="Hauser L."/>
            <person name="Kyrpides N."/>
            <person name="Kim E."/>
            <person name="Boone D.R."/>
            <person name="Brockman F."/>
            <person name="Culley D."/>
            <person name="Ferry J."/>
            <person name="Gunsalus R."/>
            <person name="McInerney M.J."/>
            <person name="Morrison M."/>
            <person name="Plugge C."/>
            <person name="Rohlin L."/>
            <person name="Scholten J."/>
            <person name="Sieber J."/>
            <person name="Stams A.J.M."/>
            <person name="Worm P."/>
            <person name="Henstra A.M."/>
            <person name="Richardson P."/>
        </authorList>
    </citation>
    <scope>NUCLEOTIDE SEQUENCE [LARGE SCALE GENOMIC DNA]</scope>
    <source>
        <strain evidence="7">DSM 10017 / MPOB</strain>
    </source>
</reference>
<evidence type="ECO:0000256" key="4">
    <source>
        <dbReference type="ARBA" id="ARBA00023014"/>
    </source>
</evidence>
<dbReference type="Pfam" id="PF00037">
    <property type="entry name" value="Fer4"/>
    <property type="match status" value="2"/>
</dbReference>
<name>A0LIB5_SYNFM</name>
<dbReference type="OrthoDB" id="9789030at2"/>
<feature type="domain" description="4Fe-4S ferredoxin-type" evidence="5">
    <location>
        <begin position="112"/>
        <end position="132"/>
    </location>
</feature>
<dbReference type="InterPro" id="IPR017900">
    <property type="entry name" value="4Fe4S_Fe_S_CS"/>
</dbReference>
<proteinExistence type="predicted"/>
<dbReference type="PANTHER" id="PTHR42859">
    <property type="entry name" value="OXIDOREDUCTASE"/>
    <property type="match status" value="1"/>
</dbReference>
<evidence type="ECO:0000256" key="2">
    <source>
        <dbReference type="ARBA" id="ARBA00022723"/>
    </source>
</evidence>
<dbReference type="PANTHER" id="PTHR42859:SF15">
    <property type="entry name" value="IRON-SULFUR CLUSTER BINDING PROTEIN"/>
    <property type="match status" value="1"/>
</dbReference>
<evidence type="ECO:0000259" key="5">
    <source>
        <dbReference type="PROSITE" id="PS51379"/>
    </source>
</evidence>
<dbReference type="PROSITE" id="PS00198">
    <property type="entry name" value="4FE4S_FER_1"/>
    <property type="match status" value="2"/>
</dbReference>
<evidence type="ECO:0000256" key="3">
    <source>
        <dbReference type="ARBA" id="ARBA00023004"/>
    </source>
</evidence>
<dbReference type="RefSeq" id="WP_011698338.1">
    <property type="nucleotide sequence ID" value="NC_008554.1"/>
</dbReference>
<keyword evidence="7" id="KW-1185">Reference proteome</keyword>
<feature type="domain" description="4Fe-4S ferredoxin-type" evidence="5">
    <location>
        <begin position="77"/>
        <end position="106"/>
    </location>
</feature>
<dbReference type="Gene3D" id="3.30.70.20">
    <property type="match status" value="2"/>
</dbReference>
<dbReference type="InterPro" id="IPR050294">
    <property type="entry name" value="RnfB_subfamily"/>
</dbReference>
<dbReference type="AlphaFoldDB" id="A0LIB5"/>
<sequence>MKILTAPRMERCIGCHSCSLACARLVHKMLSWDMAGIRIASSGGLSTGFEARTCLACLPAPCAAACPTGAYAQRKGGGVIVRKNLCIRCGKCADACPVDAVFLAPDGEPFVCIHCGRCVVYCPHDCLELTDVGTEGAEESNARESAS</sequence>
<accession>A0LIB5</accession>
<dbReference type="EMBL" id="CP000478">
    <property type="protein sequence ID" value="ABK17167.1"/>
    <property type="molecule type" value="Genomic_DNA"/>
</dbReference>
<dbReference type="InParanoid" id="A0LIB5"/>
<feature type="domain" description="4Fe-4S ferredoxin-type" evidence="5">
    <location>
        <begin position="45"/>
        <end position="76"/>
    </location>
</feature>
<dbReference type="Proteomes" id="UP000001784">
    <property type="component" value="Chromosome"/>
</dbReference>
<keyword evidence="3" id="KW-0408">Iron</keyword>
<dbReference type="GO" id="GO:0051539">
    <property type="term" value="F:4 iron, 4 sulfur cluster binding"/>
    <property type="evidence" value="ECO:0007669"/>
    <property type="project" value="UniProtKB-KW"/>
</dbReference>
<dbReference type="GO" id="GO:0046872">
    <property type="term" value="F:metal ion binding"/>
    <property type="evidence" value="ECO:0007669"/>
    <property type="project" value="UniProtKB-KW"/>
</dbReference>
<evidence type="ECO:0000313" key="7">
    <source>
        <dbReference type="Proteomes" id="UP000001784"/>
    </source>
</evidence>
<protein>
    <submittedName>
        <fullName evidence="6">4Fe-4S ferredoxin, iron-sulfur binding domain protein</fullName>
    </submittedName>
</protein>